<reference evidence="6" key="1">
    <citation type="journal article" date="2008" name="BMC Genomics">
        <title>A conifer genomics resource of 200,000 spruce (Picea spp.) ESTs and 6,464 high-quality, sequence-finished full-length cDNAs for Sitka spruce (Picea sitchensis).</title>
        <authorList>
            <person name="Ralph S.G."/>
            <person name="Chun H.J."/>
            <person name="Kolosova N."/>
            <person name="Cooper D."/>
            <person name="Oddy C."/>
            <person name="Ritland C.E."/>
            <person name="Kirkpatrick R."/>
            <person name="Moore R."/>
            <person name="Barber S."/>
            <person name="Holt R.A."/>
            <person name="Jones S.J."/>
            <person name="Marra M.A."/>
            <person name="Douglas C.J."/>
            <person name="Ritland K."/>
            <person name="Bohlmann J."/>
        </authorList>
    </citation>
    <scope>NUCLEOTIDE SEQUENCE</scope>
    <source>
        <tissue evidence="6">Bark</tissue>
    </source>
</reference>
<dbReference type="InterPro" id="IPR044587">
    <property type="entry name" value="HSP21-like"/>
</dbReference>
<dbReference type="Pfam" id="PF00011">
    <property type="entry name" value="HSP20"/>
    <property type="match status" value="1"/>
</dbReference>
<dbReference type="CDD" id="cd06464">
    <property type="entry name" value="ACD_sHsps-like"/>
    <property type="match status" value="1"/>
</dbReference>
<dbReference type="PANTHER" id="PTHR46733:SF4">
    <property type="entry name" value="HEAT SHOCK PROTEIN 21, CHLOROPLASTIC"/>
    <property type="match status" value="1"/>
</dbReference>
<dbReference type="PROSITE" id="PS01031">
    <property type="entry name" value="SHSP"/>
    <property type="match status" value="1"/>
</dbReference>
<dbReference type="AlphaFoldDB" id="A9NN36"/>
<evidence type="ECO:0000313" key="6">
    <source>
        <dbReference type="EMBL" id="ABK22047.1"/>
    </source>
</evidence>
<dbReference type="InterPro" id="IPR002068">
    <property type="entry name" value="A-crystallin/Hsp20_dom"/>
</dbReference>
<evidence type="ECO:0000256" key="2">
    <source>
        <dbReference type="PROSITE-ProRule" id="PRU00285"/>
    </source>
</evidence>
<dbReference type="EMBL" id="EF082693">
    <property type="protein sequence ID" value="ABK22047.1"/>
    <property type="molecule type" value="mRNA"/>
</dbReference>
<evidence type="ECO:0000256" key="1">
    <source>
        <dbReference type="ARBA" id="ARBA00023016"/>
    </source>
</evidence>
<feature type="compositionally biased region" description="Basic and acidic residues" evidence="4">
    <location>
        <begin position="54"/>
        <end position="63"/>
    </location>
</feature>
<evidence type="ECO:0000259" key="5">
    <source>
        <dbReference type="PROSITE" id="PS01031"/>
    </source>
</evidence>
<feature type="region of interest" description="Disordered" evidence="4">
    <location>
        <begin position="37"/>
        <end position="70"/>
    </location>
</feature>
<accession>A9NN36</accession>
<organism evidence="6">
    <name type="scientific">Picea sitchensis</name>
    <name type="common">Sitka spruce</name>
    <name type="synonym">Pinus sitchensis</name>
    <dbReference type="NCBI Taxonomy" id="3332"/>
    <lineage>
        <taxon>Eukaryota</taxon>
        <taxon>Viridiplantae</taxon>
        <taxon>Streptophyta</taxon>
        <taxon>Embryophyta</taxon>
        <taxon>Tracheophyta</taxon>
        <taxon>Spermatophyta</taxon>
        <taxon>Pinopsida</taxon>
        <taxon>Pinidae</taxon>
        <taxon>Conifers I</taxon>
        <taxon>Pinales</taxon>
        <taxon>Pinaceae</taxon>
        <taxon>Picea</taxon>
    </lineage>
</organism>
<proteinExistence type="evidence at transcript level"/>
<keyword evidence="1" id="KW-0346">Stress response</keyword>
<dbReference type="SUPFAM" id="SSF49764">
    <property type="entry name" value="HSP20-like chaperones"/>
    <property type="match status" value="1"/>
</dbReference>
<name>A9NN36_PICSI</name>
<evidence type="ECO:0000256" key="3">
    <source>
        <dbReference type="RuleBase" id="RU003616"/>
    </source>
</evidence>
<dbReference type="InterPro" id="IPR008978">
    <property type="entry name" value="HSP20-like_chaperone"/>
</dbReference>
<feature type="domain" description="SHSP" evidence="5">
    <location>
        <begin position="114"/>
        <end position="214"/>
    </location>
</feature>
<dbReference type="Gene3D" id="2.60.40.790">
    <property type="match status" value="1"/>
</dbReference>
<dbReference type="GO" id="GO:0009408">
    <property type="term" value="P:response to heat"/>
    <property type="evidence" value="ECO:0007669"/>
    <property type="project" value="InterPro"/>
</dbReference>
<protein>
    <recommendedName>
        <fullName evidence="5">SHSP domain-containing protein</fullName>
    </recommendedName>
</protein>
<comment type="similarity">
    <text evidence="2 3">Belongs to the small heat shock protein (HSP20) family.</text>
</comment>
<sequence>MASRVIFKHWGGLKAISPFRKKTANGIESTGRLRQMSTAAARNYTAEESNVPETDERRRREPPSRQTDLNSLLNDAWSPFLPATASSLSQAMDGMNFLFDSPRFLGLASGPSAGPRESVRVPWDAIEDDEAFRLRLDMPGLGKEDVKIHIEDSVLVISGERESEELKCNSRVRLPGDVFDVNAIKAEMKNGVLKVTVPKIQKQDTKNVISVNVD</sequence>
<dbReference type="PANTHER" id="PTHR46733">
    <property type="entry name" value="26.5 KDA HEAT SHOCK PROTEIN, MITOCHONDRIAL"/>
    <property type="match status" value="1"/>
</dbReference>
<evidence type="ECO:0000256" key="4">
    <source>
        <dbReference type="SAM" id="MobiDB-lite"/>
    </source>
</evidence>